<feature type="region of interest" description="Disordered" evidence="1">
    <location>
        <begin position="177"/>
        <end position="207"/>
    </location>
</feature>
<organism evidence="2 3">
    <name type="scientific">Phlebiopsis gigantea (strain 11061_1 CR5-6)</name>
    <name type="common">White-rot fungus</name>
    <name type="synonym">Peniophora gigantea</name>
    <dbReference type="NCBI Taxonomy" id="745531"/>
    <lineage>
        <taxon>Eukaryota</taxon>
        <taxon>Fungi</taxon>
        <taxon>Dikarya</taxon>
        <taxon>Basidiomycota</taxon>
        <taxon>Agaricomycotina</taxon>
        <taxon>Agaricomycetes</taxon>
        <taxon>Polyporales</taxon>
        <taxon>Phanerochaetaceae</taxon>
        <taxon>Phlebiopsis</taxon>
    </lineage>
</organism>
<dbReference type="AlphaFoldDB" id="A0A0C3NA56"/>
<evidence type="ECO:0000313" key="2">
    <source>
        <dbReference type="EMBL" id="KIP01354.1"/>
    </source>
</evidence>
<proteinExistence type="predicted"/>
<gene>
    <name evidence="2" type="ORF">PHLGIDRAFT_17250</name>
</gene>
<sequence>MSNHLLYPNDFYADDKLDDAGDIQRQQPADESQEPTQLVRINWNENRTCFLVFALAKYMNFPLNRTVVTLPPGSFAGSLVGSQSMSWKAEGCYPLSNPATIPKCLSSPPLPDSSSSTTLTAKSIDNPVPEEQCYKQTKPKNKGLASADGECDAPERLGRPLRLNVIANTNITTINSEPVSFGRDAEDEGTAEDESMRGELDSEQLVKRSDAQRDLNGIFKLDELAGVVNSPKTKGHWCSVCRYALYPSHVFSYLAKTMLSDLGARAWFTGGVTVNGSLDNFVEPTAQWNLDDSINHIVEYMVRSDVPLQTVDKDPFRRLLAYQCSQGRRINVPHQKRLHHAIVESAALVKVHLRDVFKRIQCLISLTFNVETPKALNTYIYISAHYIYASNDKPDEWSLKTNLLGTVRIEDYGRGENATTLAMRIVDQYGIRDKIEADVALGRKSTSPPSLWDQDSRMNVEGSAVSKNDCWPQAQEYCASEHVQYITPTIYEHRGEQWHHSQN</sequence>
<protein>
    <submittedName>
        <fullName evidence="2">Uncharacterized protein</fullName>
    </submittedName>
</protein>
<evidence type="ECO:0000313" key="3">
    <source>
        <dbReference type="Proteomes" id="UP000053257"/>
    </source>
</evidence>
<dbReference type="EMBL" id="KN840811">
    <property type="protein sequence ID" value="KIP01354.1"/>
    <property type="molecule type" value="Genomic_DNA"/>
</dbReference>
<dbReference type="OrthoDB" id="3058553at2759"/>
<feature type="compositionally biased region" description="Basic and acidic residues" evidence="1">
    <location>
        <begin position="194"/>
        <end position="207"/>
    </location>
</feature>
<evidence type="ECO:0000256" key="1">
    <source>
        <dbReference type="SAM" id="MobiDB-lite"/>
    </source>
</evidence>
<dbReference type="Proteomes" id="UP000053257">
    <property type="component" value="Unassembled WGS sequence"/>
</dbReference>
<name>A0A0C3NA56_PHLG1</name>
<keyword evidence="3" id="KW-1185">Reference proteome</keyword>
<accession>A0A0C3NA56</accession>
<feature type="region of interest" description="Disordered" evidence="1">
    <location>
        <begin position="132"/>
        <end position="153"/>
    </location>
</feature>
<dbReference type="HOGENOM" id="CLU_542454_0_0_1"/>
<reference evidence="2 3" key="1">
    <citation type="journal article" date="2014" name="PLoS Genet.">
        <title>Analysis of the Phlebiopsis gigantea genome, transcriptome and secretome provides insight into its pioneer colonization strategies of wood.</title>
        <authorList>
            <person name="Hori C."/>
            <person name="Ishida T."/>
            <person name="Igarashi K."/>
            <person name="Samejima M."/>
            <person name="Suzuki H."/>
            <person name="Master E."/>
            <person name="Ferreira P."/>
            <person name="Ruiz-Duenas F.J."/>
            <person name="Held B."/>
            <person name="Canessa P."/>
            <person name="Larrondo L.F."/>
            <person name="Schmoll M."/>
            <person name="Druzhinina I.S."/>
            <person name="Kubicek C.P."/>
            <person name="Gaskell J.A."/>
            <person name="Kersten P."/>
            <person name="St John F."/>
            <person name="Glasner J."/>
            <person name="Sabat G."/>
            <person name="Splinter BonDurant S."/>
            <person name="Syed K."/>
            <person name="Yadav J."/>
            <person name="Mgbeahuruike A.C."/>
            <person name="Kovalchuk A."/>
            <person name="Asiegbu F.O."/>
            <person name="Lackner G."/>
            <person name="Hoffmeister D."/>
            <person name="Rencoret J."/>
            <person name="Gutierrez A."/>
            <person name="Sun H."/>
            <person name="Lindquist E."/>
            <person name="Barry K."/>
            <person name="Riley R."/>
            <person name="Grigoriev I.V."/>
            <person name="Henrissat B."/>
            <person name="Kues U."/>
            <person name="Berka R.M."/>
            <person name="Martinez A.T."/>
            <person name="Covert S.F."/>
            <person name="Blanchette R.A."/>
            <person name="Cullen D."/>
        </authorList>
    </citation>
    <scope>NUCLEOTIDE SEQUENCE [LARGE SCALE GENOMIC DNA]</scope>
    <source>
        <strain evidence="2 3">11061_1 CR5-6</strain>
    </source>
</reference>
<feature type="non-terminal residue" evidence="2">
    <location>
        <position position="503"/>
    </location>
</feature>